<feature type="transmembrane region" description="Helical" evidence="6">
    <location>
        <begin position="92"/>
        <end position="116"/>
    </location>
</feature>
<feature type="transmembrane region" description="Helical" evidence="6">
    <location>
        <begin position="37"/>
        <end position="55"/>
    </location>
</feature>
<keyword evidence="5 6" id="KW-0472">Membrane</keyword>
<evidence type="ECO:0000256" key="5">
    <source>
        <dbReference type="ARBA" id="ARBA00023136"/>
    </source>
</evidence>
<feature type="domain" description="EamA" evidence="7">
    <location>
        <begin position="151"/>
        <end position="285"/>
    </location>
</feature>
<organism evidence="8 9">
    <name type="scientific">Rasiella rasia</name>
    <dbReference type="NCBI Taxonomy" id="2744027"/>
    <lineage>
        <taxon>Bacteria</taxon>
        <taxon>Pseudomonadati</taxon>
        <taxon>Bacteroidota</taxon>
        <taxon>Flavobacteriia</taxon>
        <taxon>Flavobacteriales</taxon>
        <taxon>Flavobacteriaceae</taxon>
        <taxon>Rasiella</taxon>
    </lineage>
</organism>
<feature type="domain" description="EamA" evidence="7">
    <location>
        <begin position="8"/>
        <end position="137"/>
    </location>
</feature>
<accession>A0A6G6GM02</accession>
<evidence type="ECO:0000259" key="7">
    <source>
        <dbReference type="Pfam" id="PF00892"/>
    </source>
</evidence>
<dbReference type="InterPro" id="IPR037185">
    <property type="entry name" value="EmrE-like"/>
</dbReference>
<feature type="transmembrane region" description="Helical" evidence="6">
    <location>
        <begin position="123"/>
        <end position="143"/>
    </location>
</feature>
<keyword evidence="3 6" id="KW-0812">Transmembrane</keyword>
<comment type="similarity">
    <text evidence="2">Belongs to the EamA transporter family.</text>
</comment>
<evidence type="ECO:0000256" key="1">
    <source>
        <dbReference type="ARBA" id="ARBA00004141"/>
    </source>
</evidence>
<dbReference type="SUPFAM" id="SSF103481">
    <property type="entry name" value="Multidrug resistance efflux transporter EmrE"/>
    <property type="match status" value="2"/>
</dbReference>
<dbReference type="AlphaFoldDB" id="A0A6G6GM02"/>
<feature type="transmembrane region" description="Helical" evidence="6">
    <location>
        <begin position="215"/>
        <end position="234"/>
    </location>
</feature>
<dbReference type="Pfam" id="PF00892">
    <property type="entry name" value="EamA"/>
    <property type="match status" value="2"/>
</dbReference>
<comment type="subcellular location">
    <subcellularLocation>
        <location evidence="1">Membrane</location>
        <topology evidence="1">Multi-pass membrane protein</topology>
    </subcellularLocation>
</comment>
<evidence type="ECO:0000256" key="6">
    <source>
        <dbReference type="SAM" id="Phobius"/>
    </source>
</evidence>
<dbReference type="GO" id="GO:0016020">
    <property type="term" value="C:membrane"/>
    <property type="evidence" value="ECO:0007669"/>
    <property type="project" value="UniProtKB-SubCell"/>
</dbReference>
<dbReference type="InterPro" id="IPR050638">
    <property type="entry name" value="AA-Vitamin_Transporters"/>
</dbReference>
<name>A0A6G6GM02_9FLAO</name>
<keyword evidence="4 6" id="KW-1133">Transmembrane helix</keyword>
<evidence type="ECO:0000256" key="3">
    <source>
        <dbReference type="ARBA" id="ARBA00022692"/>
    </source>
</evidence>
<evidence type="ECO:0000256" key="4">
    <source>
        <dbReference type="ARBA" id="ARBA00022989"/>
    </source>
</evidence>
<dbReference type="KEGG" id="mgel:G5B37_08215"/>
<dbReference type="InterPro" id="IPR000620">
    <property type="entry name" value="EamA_dom"/>
</dbReference>
<feature type="transmembrane region" description="Helical" evidence="6">
    <location>
        <begin position="176"/>
        <end position="203"/>
    </location>
</feature>
<reference evidence="8 9" key="1">
    <citation type="submission" date="2020-02" db="EMBL/GenBank/DDBJ databases">
        <title>Complete genome sequence of Flavobacteriaceae bacterium.</title>
        <authorList>
            <person name="Kim S.-J."/>
            <person name="Kim Y.-S."/>
            <person name="Kim K.-H."/>
        </authorList>
    </citation>
    <scope>NUCLEOTIDE SEQUENCE [LARGE SCALE GENOMIC DNA]</scope>
    <source>
        <strain evidence="8 9">RR4-40</strain>
    </source>
</reference>
<protein>
    <submittedName>
        <fullName evidence="8">EamA family transporter</fullName>
    </submittedName>
</protein>
<evidence type="ECO:0000313" key="8">
    <source>
        <dbReference type="EMBL" id="QIE59547.1"/>
    </source>
</evidence>
<sequence>MGENNTKWLYLGILSVIWGSSFILIKKGLVGLTDYQLGSLRIVLTSIFLFSVGFKSITQIKKRHWKWVAISGFISSFFPPFLFAMAQNEIDSAVASMLNSIVPIMTLLVGVLLFGIGSSKYQIAGVVIGLAGTFMLIFAGAEFNPNQNYWYSLFIVAATVGYAFNVNIIKKHLNDISALAVTTGNFVIIFLPALIMLYFTGFFETIFSSSEMQLSFVYVAILSLFGTALAKVIFNKLVQIASPVFASSVTYTMPIVAVLWGLIDGEVFNVWQAVAAMVILFGVYLGNRKRANR</sequence>
<feature type="transmembrane region" description="Helical" evidence="6">
    <location>
        <begin position="7"/>
        <end position="25"/>
    </location>
</feature>
<dbReference type="PANTHER" id="PTHR32322:SF2">
    <property type="entry name" value="EAMA DOMAIN-CONTAINING PROTEIN"/>
    <property type="match status" value="1"/>
</dbReference>
<dbReference type="EMBL" id="CP049057">
    <property type="protein sequence ID" value="QIE59547.1"/>
    <property type="molecule type" value="Genomic_DNA"/>
</dbReference>
<dbReference type="Proteomes" id="UP000505306">
    <property type="component" value="Chromosome"/>
</dbReference>
<evidence type="ECO:0000313" key="9">
    <source>
        <dbReference type="Proteomes" id="UP000505306"/>
    </source>
</evidence>
<gene>
    <name evidence="8" type="ORF">G5B37_08215</name>
</gene>
<feature type="transmembrane region" description="Helical" evidence="6">
    <location>
        <begin position="241"/>
        <end position="263"/>
    </location>
</feature>
<feature type="transmembrane region" description="Helical" evidence="6">
    <location>
        <begin position="269"/>
        <end position="287"/>
    </location>
</feature>
<dbReference type="PANTHER" id="PTHR32322">
    <property type="entry name" value="INNER MEMBRANE TRANSPORTER"/>
    <property type="match status" value="1"/>
</dbReference>
<proteinExistence type="inferred from homology"/>
<keyword evidence="9" id="KW-1185">Reference proteome</keyword>
<feature type="transmembrane region" description="Helical" evidence="6">
    <location>
        <begin position="149"/>
        <end position="169"/>
    </location>
</feature>
<dbReference type="RefSeq" id="WP_164679562.1">
    <property type="nucleotide sequence ID" value="NZ_CP049057.1"/>
</dbReference>
<feature type="transmembrane region" description="Helical" evidence="6">
    <location>
        <begin position="67"/>
        <end position="86"/>
    </location>
</feature>
<evidence type="ECO:0000256" key="2">
    <source>
        <dbReference type="ARBA" id="ARBA00007362"/>
    </source>
</evidence>